<evidence type="ECO:0000259" key="3">
    <source>
        <dbReference type="Pfam" id="PF07727"/>
    </source>
</evidence>
<dbReference type="PANTHER" id="PTHR11439">
    <property type="entry name" value="GAG-POL-RELATED RETROTRANSPOSON"/>
    <property type="match status" value="1"/>
</dbReference>
<evidence type="ECO:0000256" key="1">
    <source>
        <dbReference type="SAM" id="Coils"/>
    </source>
</evidence>
<keyword evidence="1" id="KW-0175">Coiled coil</keyword>
<evidence type="ECO:0000256" key="2">
    <source>
        <dbReference type="SAM" id="MobiDB-lite"/>
    </source>
</evidence>
<dbReference type="Pfam" id="PF07727">
    <property type="entry name" value="RVT_2"/>
    <property type="match status" value="1"/>
</dbReference>
<feature type="domain" description="Reverse transcriptase Ty1/copia-type" evidence="3">
    <location>
        <begin position="1252"/>
        <end position="1383"/>
    </location>
</feature>
<reference evidence="5" key="1">
    <citation type="journal article" date="2019" name="Sci. Rep.">
        <title>Draft genome of Tanacetum cinerariifolium, the natural source of mosquito coil.</title>
        <authorList>
            <person name="Yamashiro T."/>
            <person name="Shiraishi A."/>
            <person name="Satake H."/>
            <person name="Nakayama K."/>
        </authorList>
    </citation>
    <scope>NUCLEOTIDE SEQUENCE</scope>
</reference>
<dbReference type="CDD" id="cd09272">
    <property type="entry name" value="RNase_HI_RT_Ty1"/>
    <property type="match status" value="1"/>
</dbReference>
<feature type="compositionally biased region" description="Low complexity" evidence="2">
    <location>
        <begin position="687"/>
        <end position="700"/>
    </location>
</feature>
<dbReference type="InterPro" id="IPR013103">
    <property type="entry name" value="RVT_2"/>
</dbReference>
<feature type="region of interest" description="Disordered" evidence="2">
    <location>
        <begin position="341"/>
        <end position="381"/>
    </location>
</feature>
<dbReference type="PANTHER" id="PTHR11439:SF495">
    <property type="entry name" value="REVERSE TRANSCRIPTASE, RNA-DEPENDENT DNA POLYMERASE-RELATED"/>
    <property type="match status" value="1"/>
</dbReference>
<comment type="caution">
    <text evidence="5">The sequence shown here is derived from an EMBL/GenBank/DDBJ whole genome shotgun (WGS) entry which is preliminary data.</text>
</comment>
<feature type="region of interest" description="Disordered" evidence="2">
    <location>
        <begin position="1035"/>
        <end position="1068"/>
    </location>
</feature>
<sequence>MQKGKEEVQVNPSLNIHKELDNHELFINELIQQKLQNEYAQPFPAIAITFDLPTVKPEDSLRMGDEHLDTISETESGEFIKSSVKNLIPNPSESENLSDSEFDVPACDDFTTFSNLLFDADDDFSFSDNESFSDEDISKEIYSNPLFDEEIISIKMDPHHFNAESDLIESLLTHDSSIISSSSKIDSLLDEFAGELILLKSIPPRIDKTDCDPEEEIRLIEKLFDSLIEEIDLSLTPDDSMPSGIENDDYDYERDMLSNNSLSPPENESFHFDIPSSLRPPAKPSDEDETKPNSGILTVKVETDIKEKDKIEAKTGQNQAGNGKREKVNQVKVKIKVKPVKTGHGFRKSTKNQNQRLKAPNHSSTSPTTHNFAFVSSQNTDSTNESVRAVASVSAASTKVFVSALPNVDTLSDAVIYSFFASQSNSPQLDNDDLKQIDADDLEEMNLKWKMAMLTMRARRSPKDTRRNVPVETQKRNVPVETSMFNALVSQCDGVGSYYWSFQAEEEPTNYALMAFTSSSSSSSDNEVVSCSKACSKAYATLQFHYDKLTNDLRKSQFDVLSYKTGLESVKARILVYQQNETIFEEDIKLLKLDVTLGDNALIELKKKFEKAEQERDELKLKLEKPSVTPVEHPAPAENLKKDIPKSSGHSNSRNRKACFDSVLTRSKLVLLTNARPVTIDVPHNNVTRPRPTKTVVTKPHSPPRRTINRRPSPTPSNFPHKVTTVKTPHVNVVKGVKGIWGNPKHALKDKGVIDSAFSRHMTRNMSYLSDFEEINGGYVAFGGNPKGGKFTGKGKIRTGKLDFDDVYFVKELKFNLFSVSQMCDKNNSVLFTDTECIVLSSDFKLPDENHVLLRVLRKINMYNVDLKKIVPSGDLTFLFAKATLDESNLWTLIEAARTMLADLLLPIPFWAEAVNTACYVQNRVLVTKPHNKTPYELLLGRTPNIGVMRLFGSPVTIFNTLDPLGKFDGKADEGFLVRYSVSSIQEHFDVDKAREGNVQQYVLFPIWSSGSKDPQNTDDDTTFEVKEPEFEVKEPESEVHIYPGSSAKTKKHDDKTNKEAKGKSHIELSTGVQNLSKELEDFFDNSTNEVNAASTTVPAIGQNSTNSSNTLSVAGPYNTVVSPTLRKSTYMDPSQYPNDPNMPALEDITYFDDEEDTGAEADFFNLETTITVSPIPTTRVHKDHHVTQIIGDLSSATQTRSMTRMVKDQGGLTQTNNEDFHTCMFSCFLSQEESKRVHQALKDPSWIKAMQEKLLQFKMQNSTCSQGHTKEEGIDYEEVFAPVPRIEAIRLFLAYASFMGFMVYPMDVKSAFLYETIKEKVYVCQPSGFEDPDYLDKVYKVVKALYGLHQALRAWYETLANYLLENSFQMGKIDQTLFIKKQKGDIFLDQKPYGIFISQDKYVAEILRKFGLINGKSASTLIDTEKPLLKDPDGEDVDVHTYRKSTAGGCQFLGWRLISWQCKKQTVVATSSTEAEYVAATSCCAQVIWIQNQLLDYGYNFMHTTIYIDNSSTIGCIQTGGIIVELDADEDVTLEEVDAAKDVEVAKDADVQGRLEDAARRRKGVVIRDLEETSTSSIIVHSELKSKDKGKGIMVEEPKPLKKQAHIEQDEAYAREYQALKRKPQTKAQAKKNMKVYLKNMAGFKMDFFKGMSYDDIRPIFEKYFNSNVAFQEKSEKELEEEASKALKRTIESLEQQAAKKQKLDEEVEELKTHLQIVPNDEDDLYTEATPLALKVPVVDYQIHIEHNKPTYMIIRADGTHQLFLSFISLLRNFAKEDLEMLWHIV</sequence>
<dbReference type="SUPFAM" id="SSF53098">
    <property type="entry name" value="Ribonuclease H-like"/>
    <property type="match status" value="1"/>
</dbReference>
<feature type="region of interest" description="Disordered" evidence="2">
    <location>
        <begin position="623"/>
        <end position="655"/>
    </location>
</feature>
<dbReference type="InterPro" id="IPR054722">
    <property type="entry name" value="PolX-like_BBD"/>
</dbReference>
<feature type="compositionally biased region" description="Low complexity" evidence="2">
    <location>
        <begin position="257"/>
        <end position="267"/>
    </location>
</feature>
<evidence type="ECO:0000259" key="4">
    <source>
        <dbReference type="Pfam" id="PF22936"/>
    </source>
</evidence>
<feature type="domain" description="Retrovirus-related Pol polyprotein from transposon TNT 1-94-like beta-barrel" evidence="4">
    <location>
        <begin position="753"/>
        <end position="827"/>
    </location>
</feature>
<feature type="compositionally biased region" description="Polar residues" evidence="2">
    <location>
        <begin position="1095"/>
        <end position="1113"/>
    </location>
</feature>
<feature type="coiled-coil region" evidence="1">
    <location>
        <begin position="1670"/>
        <end position="1715"/>
    </location>
</feature>
<dbReference type="Pfam" id="PF22936">
    <property type="entry name" value="Pol_BBD"/>
    <property type="match status" value="1"/>
</dbReference>
<feature type="compositionally biased region" description="Polar residues" evidence="2">
    <location>
        <begin position="351"/>
        <end position="381"/>
    </location>
</feature>
<organism evidence="5">
    <name type="scientific">Tanacetum cinerariifolium</name>
    <name type="common">Dalmatian daisy</name>
    <name type="synonym">Chrysanthemum cinerariifolium</name>
    <dbReference type="NCBI Taxonomy" id="118510"/>
    <lineage>
        <taxon>Eukaryota</taxon>
        <taxon>Viridiplantae</taxon>
        <taxon>Streptophyta</taxon>
        <taxon>Embryophyta</taxon>
        <taxon>Tracheophyta</taxon>
        <taxon>Spermatophyta</taxon>
        <taxon>Magnoliopsida</taxon>
        <taxon>eudicotyledons</taxon>
        <taxon>Gunneridae</taxon>
        <taxon>Pentapetalae</taxon>
        <taxon>asterids</taxon>
        <taxon>campanulids</taxon>
        <taxon>Asterales</taxon>
        <taxon>Asteraceae</taxon>
        <taxon>Asteroideae</taxon>
        <taxon>Anthemideae</taxon>
        <taxon>Anthemidinae</taxon>
        <taxon>Tanacetum</taxon>
    </lineage>
</organism>
<protein>
    <submittedName>
        <fullName evidence="5">Uncharacterized protein</fullName>
    </submittedName>
</protein>
<name>A0A6L2KKW6_TANCI</name>
<accession>A0A6L2KKW6</accession>
<evidence type="ECO:0000313" key="5">
    <source>
        <dbReference type="EMBL" id="GEU50153.1"/>
    </source>
</evidence>
<gene>
    <name evidence="5" type="ORF">Tci_022131</name>
</gene>
<feature type="region of interest" description="Disordered" evidence="2">
    <location>
        <begin position="682"/>
        <end position="722"/>
    </location>
</feature>
<dbReference type="InterPro" id="IPR012337">
    <property type="entry name" value="RNaseH-like_sf"/>
</dbReference>
<proteinExistence type="predicted"/>
<feature type="region of interest" description="Disordered" evidence="2">
    <location>
        <begin position="235"/>
        <end position="297"/>
    </location>
</feature>
<dbReference type="EMBL" id="BKCJ010002672">
    <property type="protein sequence ID" value="GEU50153.1"/>
    <property type="molecule type" value="Genomic_DNA"/>
</dbReference>
<feature type="region of interest" description="Disordered" evidence="2">
    <location>
        <begin position="1095"/>
        <end position="1117"/>
    </location>
</feature>
<feature type="compositionally biased region" description="Basic and acidic residues" evidence="2">
    <location>
        <begin position="1052"/>
        <end position="1067"/>
    </location>
</feature>
<feature type="compositionally biased region" description="Basic residues" evidence="2">
    <location>
        <begin position="341"/>
        <end position="350"/>
    </location>
</feature>